<dbReference type="AlphaFoldDB" id="A0A7D8UTM9"/>
<dbReference type="Pfam" id="PF12138">
    <property type="entry name" value="Spherulin4"/>
    <property type="match status" value="1"/>
</dbReference>
<dbReference type="Proteomes" id="UP000481288">
    <property type="component" value="Unassembled WGS sequence"/>
</dbReference>
<reference evidence="2 3" key="1">
    <citation type="submission" date="2018-05" db="EMBL/GenBank/DDBJ databases">
        <title>Whole genome sequencing for identification of molecular markers to develop diagnostic detection tools for the regulated plant pathogen Lachnellula willkommii.</title>
        <authorList>
            <person name="Giroux E."/>
            <person name="Bilodeau G."/>
        </authorList>
    </citation>
    <scope>NUCLEOTIDE SEQUENCE [LARGE SCALE GENOMIC DNA]</scope>
    <source>
        <strain evidence="2 3">CBS 625.97</strain>
    </source>
</reference>
<evidence type="ECO:0000313" key="3">
    <source>
        <dbReference type="Proteomes" id="UP000481288"/>
    </source>
</evidence>
<accession>A0A7D8UTM9</accession>
<dbReference type="EMBL" id="QGMG01000274">
    <property type="protein sequence ID" value="TVY55109.1"/>
    <property type="molecule type" value="Genomic_DNA"/>
</dbReference>
<feature type="transmembrane region" description="Helical" evidence="1">
    <location>
        <begin position="21"/>
        <end position="42"/>
    </location>
</feature>
<proteinExistence type="predicted"/>
<keyword evidence="1" id="KW-1133">Transmembrane helix</keyword>
<dbReference type="PANTHER" id="PTHR35040:SF7">
    <property type="entry name" value="FIBRONECTIN TYPE-III DOMAIN-CONTAINING PROTEIN-RELATED"/>
    <property type="match status" value="1"/>
</dbReference>
<comment type="caution">
    <text evidence="2">The sequence shown here is derived from an EMBL/GenBank/DDBJ whole genome shotgun (WGS) entry which is preliminary data.</text>
</comment>
<dbReference type="InterPro" id="IPR021986">
    <property type="entry name" value="Spherulin4"/>
</dbReference>
<dbReference type="OrthoDB" id="5342184at2759"/>
<dbReference type="PANTHER" id="PTHR35040">
    <property type="match status" value="1"/>
</dbReference>
<organism evidence="2 3">
    <name type="scientific">Lachnellula cervina</name>
    <dbReference type="NCBI Taxonomy" id="1316786"/>
    <lineage>
        <taxon>Eukaryota</taxon>
        <taxon>Fungi</taxon>
        <taxon>Dikarya</taxon>
        <taxon>Ascomycota</taxon>
        <taxon>Pezizomycotina</taxon>
        <taxon>Leotiomycetes</taxon>
        <taxon>Helotiales</taxon>
        <taxon>Lachnaceae</taxon>
        <taxon>Lachnellula</taxon>
    </lineage>
</organism>
<evidence type="ECO:0000256" key="1">
    <source>
        <dbReference type="SAM" id="Phobius"/>
    </source>
</evidence>
<keyword evidence="1" id="KW-0472">Membrane</keyword>
<keyword evidence="1" id="KW-0812">Transmembrane</keyword>
<gene>
    <name evidence="2" type="primary">SR4_0</name>
    <name evidence="2" type="ORF">LCER1_G004339</name>
</gene>
<keyword evidence="3" id="KW-1185">Reference proteome</keyword>
<name>A0A7D8UTM9_9HELO</name>
<sequence>MKPRNSRAYCCTSKLYGIPKYLLWALLGLAVIVLVVPIAVMFGRKNPSTPKGTVLVPLYVYPSPGAWDPLLTAITNHPRLNFTVVVNPASGPGVEPRPDSNYTREIPQLNKHANVRTVGYVSTSYTNRNISLALRDIETYSAWSDHSPIPGLGMQGIFLDETPSQYQPASALFLDTLAESVTSQTGFGTDPLIIHNPGTIPDSRYMKSANLTVVFEGAYSAYQMHGFHKTMTAFQDSSNAGRDALACIVHSLPLTVDESTLVKDLRSSCGSVFITGLSGDYYASFWTGWLGFTNDMAL</sequence>
<protein>
    <submittedName>
        <fullName evidence="2">Spherulin-4</fullName>
    </submittedName>
</protein>
<evidence type="ECO:0000313" key="2">
    <source>
        <dbReference type="EMBL" id="TVY55109.1"/>
    </source>
</evidence>